<evidence type="ECO:0000313" key="2">
    <source>
        <dbReference type="Proteomes" id="UP000030901"/>
    </source>
</evidence>
<keyword evidence="1" id="KW-0347">Helicase</keyword>
<keyword evidence="1" id="KW-0378">Hydrolase</keyword>
<dbReference type="KEGG" id="fpp:FPB0191_02095"/>
<gene>
    <name evidence="1" type="ORF">FPB0191_02095</name>
</gene>
<dbReference type="Pfam" id="PF07191">
    <property type="entry name" value="Zn_ribbon_6"/>
    <property type="match status" value="1"/>
</dbReference>
<dbReference type="SUPFAM" id="SSF161187">
    <property type="entry name" value="YfgJ-like"/>
    <property type="match status" value="1"/>
</dbReference>
<accession>A0A0A7S327</accession>
<dbReference type="InterPro" id="IPR029037">
    <property type="entry name" value="DUF1407/YfgJ-like_sf"/>
</dbReference>
<keyword evidence="1" id="KW-0547">Nucleotide-binding</keyword>
<dbReference type="HOGENOM" id="CLU_184340_0_0_6"/>
<name>A0A0A7S327_FRIPE</name>
<organism evidence="1 2">
    <name type="scientific">Frischella perrara</name>
    <dbReference type="NCBI Taxonomy" id="1267021"/>
    <lineage>
        <taxon>Bacteria</taxon>
        <taxon>Pseudomonadati</taxon>
        <taxon>Pseudomonadota</taxon>
        <taxon>Gammaproteobacteria</taxon>
        <taxon>Orbales</taxon>
        <taxon>Orbaceae</taxon>
        <taxon>Frischella</taxon>
    </lineage>
</organism>
<dbReference type="RefSeq" id="WP_082018312.1">
    <property type="nucleotide sequence ID" value="NZ_CAMKYH010000011.1"/>
</dbReference>
<protein>
    <submittedName>
        <fullName evidence="1">Replication restart DNA helicase PriA</fullName>
    </submittedName>
</protein>
<dbReference type="EMBL" id="CP009056">
    <property type="protein sequence ID" value="AJA45905.1"/>
    <property type="molecule type" value="Genomic_DNA"/>
</dbReference>
<evidence type="ECO:0000313" key="1">
    <source>
        <dbReference type="EMBL" id="AJA45905.1"/>
    </source>
</evidence>
<keyword evidence="2" id="KW-1185">Reference proteome</keyword>
<dbReference type="STRING" id="1267021.FPB0191_02095"/>
<dbReference type="AlphaFoldDB" id="A0A0A7S327"/>
<dbReference type="GO" id="GO:0004386">
    <property type="term" value="F:helicase activity"/>
    <property type="evidence" value="ECO:0007669"/>
    <property type="project" value="UniProtKB-KW"/>
</dbReference>
<sequence>MCSEHHISGTEGICPICHQQMERIKPTICYCQHCKQNYNEQYVCPLCSSALQQIKGCGAINYICRNDGLISTSKVKFHYLPISGE</sequence>
<dbReference type="InterPro" id="IPR010807">
    <property type="entry name" value="YfgJ-like"/>
</dbReference>
<reference evidence="1 2" key="1">
    <citation type="journal article" date="2014" name="Appl. Environ. Microbiol.">
        <title>Gut symbionts from distinct hosts exhibit genotoxic activity via divergent colibactin biosynthetic pathways.</title>
        <authorList>
            <person name="Engel P."/>
            <person name="Vizcaino M.I."/>
            <person name="Crawford J.M."/>
        </authorList>
    </citation>
    <scope>NUCLEOTIDE SEQUENCE [LARGE SCALE GENOMIC DNA]</scope>
    <source>
        <strain evidence="1 2">PEB0191</strain>
    </source>
</reference>
<proteinExistence type="predicted"/>
<keyword evidence="1" id="KW-0067">ATP-binding</keyword>
<dbReference type="Gene3D" id="2.10.290.10">
    <property type="entry name" value="YfgJ-like"/>
    <property type="match status" value="1"/>
</dbReference>
<dbReference type="OrthoDB" id="5405751at2"/>
<dbReference type="Proteomes" id="UP000030901">
    <property type="component" value="Chromosome"/>
</dbReference>